<dbReference type="EMBL" id="MHKI01000010">
    <property type="protein sequence ID" value="OGY87222.1"/>
    <property type="molecule type" value="Genomic_DNA"/>
</dbReference>
<sequence length="384" mass="44328">MIKRTQIETIKNSLKHFPIVGILGSRQVGKTTLAKELLKRHKNVIYLDLELTSDVNKLQAPEIYLQQHKNEMVIIDEIQRLPELFPLLRALVDQNKNNGQFLVLGSASPALIKKLSESLAGRIIYHELTPFIISEINNKNNQIKKLWLRGGYPKSFLAPNDLISAQWREAFIKTHLERDIPQLNINTSSITLRRFLTMVAHNHASLWNTSNIARSLGVSAPSVKRYLDIFTDTFIVRQLQPYFINIKKRLIKSPKVYIRDTGLLHALLNIYDLEKLQAHTIIGASWEGFIIEQLINIAPEHWESYFYRTNSGAEIDLLFLTNNLEPVAIEIKYSLSPKISKGFWQATEDIKCKKKFILYPGQESYKIKNDVEILSVNDFDKIFY</sequence>
<dbReference type="SUPFAM" id="SSF52540">
    <property type="entry name" value="P-loop containing nucleoside triphosphate hydrolases"/>
    <property type="match status" value="1"/>
</dbReference>
<feature type="domain" description="AAA+ ATPase" evidence="1">
    <location>
        <begin position="16"/>
        <end position="130"/>
    </location>
</feature>
<dbReference type="InterPro" id="IPR025420">
    <property type="entry name" value="DUF4143"/>
</dbReference>
<name>A0A1G2BDL5_9BACT</name>
<dbReference type="InterPro" id="IPR003593">
    <property type="entry name" value="AAA+_ATPase"/>
</dbReference>
<evidence type="ECO:0000313" key="3">
    <source>
        <dbReference type="Proteomes" id="UP000176420"/>
    </source>
</evidence>
<dbReference type="InterPro" id="IPR027417">
    <property type="entry name" value="P-loop_NTPase"/>
</dbReference>
<dbReference type="InterPro" id="IPR041682">
    <property type="entry name" value="AAA_14"/>
</dbReference>
<accession>A0A1G2BDL5</accession>
<protein>
    <submittedName>
        <fullName evidence="2">ATPase</fullName>
    </submittedName>
</protein>
<evidence type="ECO:0000259" key="1">
    <source>
        <dbReference type="SMART" id="SM00382"/>
    </source>
</evidence>
<dbReference type="Proteomes" id="UP000176420">
    <property type="component" value="Unassembled WGS sequence"/>
</dbReference>
<gene>
    <name evidence="2" type="ORF">A2319_01095</name>
</gene>
<comment type="caution">
    <text evidence="2">The sequence shown here is derived from an EMBL/GenBank/DDBJ whole genome shotgun (WGS) entry which is preliminary data.</text>
</comment>
<dbReference type="PANTHER" id="PTHR43566:SF2">
    <property type="entry name" value="DUF4143 DOMAIN-CONTAINING PROTEIN"/>
    <property type="match status" value="1"/>
</dbReference>
<dbReference type="Pfam" id="PF13635">
    <property type="entry name" value="DUF4143"/>
    <property type="match status" value="1"/>
</dbReference>
<reference evidence="2 3" key="1">
    <citation type="journal article" date="2016" name="Nat. Commun.">
        <title>Thousands of microbial genomes shed light on interconnected biogeochemical processes in an aquifer system.</title>
        <authorList>
            <person name="Anantharaman K."/>
            <person name="Brown C.T."/>
            <person name="Hug L.A."/>
            <person name="Sharon I."/>
            <person name="Castelle C.J."/>
            <person name="Probst A.J."/>
            <person name="Thomas B.C."/>
            <person name="Singh A."/>
            <person name="Wilkins M.J."/>
            <person name="Karaoz U."/>
            <person name="Brodie E.L."/>
            <person name="Williams K.H."/>
            <person name="Hubbard S.S."/>
            <person name="Banfield J.F."/>
        </authorList>
    </citation>
    <scope>NUCLEOTIDE SEQUENCE [LARGE SCALE GENOMIC DNA]</scope>
</reference>
<dbReference type="Gene3D" id="3.40.50.300">
    <property type="entry name" value="P-loop containing nucleotide triphosphate hydrolases"/>
    <property type="match status" value="1"/>
</dbReference>
<evidence type="ECO:0000313" key="2">
    <source>
        <dbReference type="EMBL" id="OGY87222.1"/>
    </source>
</evidence>
<organism evidence="2 3">
    <name type="scientific">Candidatus Kerfeldbacteria bacterium RIFOXYB2_FULL_38_14</name>
    <dbReference type="NCBI Taxonomy" id="1798547"/>
    <lineage>
        <taxon>Bacteria</taxon>
        <taxon>Candidatus Kerfeldiibacteriota</taxon>
    </lineage>
</organism>
<proteinExistence type="predicted"/>
<dbReference type="AlphaFoldDB" id="A0A1G2BDL5"/>
<dbReference type="PANTHER" id="PTHR43566">
    <property type="entry name" value="CONSERVED PROTEIN"/>
    <property type="match status" value="1"/>
</dbReference>
<dbReference type="SMART" id="SM00382">
    <property type="entry name" value="AAA"/>
    <property type="match status" value="1"/>
</dbReference>
<dbReference type="Pfam" id="PF13173">
    <property type="entry name" value="AAA_14"/>
    <property type="match status" value="1"/>
</dbReference>
<dbReference type="CDD" id="cd00009">
    <property type="entry name" value="AAA"/>
    <property type="match status" value="1"/>
</dbReference>